<dbReference type="EMBL" id="CP107716">
    <property type="protein sequence ID" value="UYQ72827.1"/>
    <property type="molecule type" value="Genomic_DNA"/>
</dbReference>
<dbReference type="InterPro" id="IPR044005">
    <property type="entry name" value="DZR_2"/>
</dbReference>
<evidence type="ECO:0000313" key="5">
    <source>
        <dbReference type="Proteomes" id="UP001163882"/>
    </source>
</evidence>
<evidence type="ECO:0000259" key="3">
    <source>
        <dbReference type="Pfam" id="PF18912"/>
    </source>
</evidence>
<protein>
    <submittedName>
        <fullName evidence="4">ComF family protein</fullName>
    </submittedName>
</protein>
<dbReference type="Gene3D" id="3.40.50.2020">
    <property type="match status" value="1"/>
</dbReference>
<feature type="domain" description="Double zinc ribbon" evidence="3">
    <location>
        <begin position="27"/>
        <end position="75"/>
    </location>
</feature>
<dbReference type="PANTHER" id="PTHR47505">
    <property type="entry name" value="DNA UTILIZATION PROTEIN YHGH"/>
    <property type="match status" value="1"/>
</dbReference>
<dbReference type="Proteomes" id="UP001163882">
    <property type="component" value="Chromosome"/>
</dbReference>
<evidence type="ECO:0000256" key="1">
    <source>
        <dbReference type="ARBA" id="ARBA00008007"/>
    </source>
</evidence>
<dbReference type="RefSeq" id="WP_264226432.1">
    <property type="nucleotide sequence ID" value="NZ_CP107716.1"/>
</dbReference>
<proteinExistence type="inferred from homology"/>
<dbReference type="InterPro" id="IPR051910">
    <property type="entry name" value="ComF/GntX_DNA_util-trans"/>
</dbReference>
<organism evidence="4 5">
    <name type="scientific">Pelagibacterium flavum</name>
    <dbReference type="NCBI Taxonomy" id="2984530"/>
    <lineage>
        <taxon>Bacteria</taxon>
        <taxon>Pseudomonadati</taxon>
        <taxon>Pseudomonadota</taxon>
        <taxon>Alphaproteobacteria</taxon>
        <taxon>Hyphomicrobiales</taxon>
        <taxon>Devosiaceae</taxon>
        <taxon>Pelagibacterium</taxon>
    </lineage>
</organism>
<name>A0ABY6IQD4_9HYPH</name>
<dbReference type="Pfam" id="PF18912">
    <property type="entry name" value="DZR_2"/>
    <property type="match status" value="1"/>
</dbReference>
<dbReference type="Pfam" id="PF00156">
    <property type="entry name" value="Pribosyltran"/>
    <property type="match status" value="1"/>
</dbReference>
<gene>
    <name evidence="4" type="ORF">OF122_03340</name>
</gene>
<evidence type="ECO:0000259" key="2">
    <source>
        <dbReference type="Pfam" id="PF00156"/>
    </source>
</evidence>
<dbReference type="InterPro" id="IPR000836">
    <property type="entry name" value="PRTase_dom"/>
</dbReference>
<reference evidence="4" key="1">
    <citation type="submission" date="2022-10" db="EMBL/GenBank/DDBJ databases">
        <title>YIM 151497 complete genome.</title>
        <authorList>
            <person name="Chen X."/>
        </authorList>
    </citation>
    <scope>NUCLEOTIDE SEQUENCE</scope>
    <source>
        <strain evidence="4">YIM 151497</strain>
    </source>
</reference>
<feature type="domain" description="Phosphoribosyltransferase" evidence="2">
    <location>
        <begin position="200"/>
        <end position="250"/>
    </location>
</feature>
<accession>A0ABY6IQD4</accession>
<keyword evidence="5" id="KW-1185">Reference proteome</keyword>
<dbReference type="SUPFAM" id="SSF53271">
    <property type="entry name" value="PRTase-like"/>
    <property type="match status" value="1"/>
</dbReference>
<evidence type="ECO:0000313" key="4">
    <source>
        <dbReference type="EMBL" id="UYQ72827.1"/>
    </source>
</evidence>
<comment type="similarity">
    <text evidence="1">Belongs to the ComF/GntX family.</text>
</comment>
<sequence length="264" mass="28466">MVGAIENRGRPFALRLRAIVAAAGARALDLAFPPVCLACNEAVLTPDGLCPSCWRQLIPISRPFCPVLGLPFASDMGEGALSVQAIANPPPFERARSAVAYTDLARKLVSKMKYSDRPEIALFCARMMVSAGHELLGPDAVLVPVPLHRARQRERGYNQSAELARAIGRLAKCGLHTDLIVRHRRTIQQVGLNASQRARNVDGAFRVDPARLERLGARRVVLVDDVLTTGATASAAARALKRAGVSQVDVLSFARVVFDADMTV</sequence>
<dbReference type="PANTHER" id="PTHR47505:SF1">
    <property type="entry name" value="DNA UTILIZATION PROTEIN YHGH"/>
    <property type="match status" value="1"/>
</dbReference>
<dbReference type="InterPro" id="IPR029057">
    <property type="entry name" value="PRTase-like"/>
</dbReference>